<dbReference type="Proteomes" id="UP000799750">
    <property type="component" value="Unassembled WGS sequence"/>
</dbReference>
<sequence length="683" mass="75601">MADRRPSSQGEPSRRDHAPSISVHPPSSTTTTTTTTTSGPRSSNTVTTTSGPRSTTTSSNGLSTTTTTTGPTFTSIVPRRPAPPLPSLSSTPQRPTASRAGSGIRLRRLPSSNSLYQQSIRSTSNVPQPPPVETNDGPSNRRRSSSEPQRPQLSALTDDLAIRRQMTAQSNYLSPVQEDASPHPSPYNTLSVPPIAPSGSRRRASTSARNMLHRLPSGTNILAASGQDGHEYDSNIIDMLDVIDPEVATLTTLNNVQNSLFIPNLGSFYRRQPTYDLSRHSTDSDSSTDEDIGVAHGEPPHNFLQGLEGVAAQEQGFDEEKSQRPPLNRYESTATISSVLTSLEEGHNYAVLPHGASLEGWSAEDKAELNDHVRHLLHSRRAAFKRGMRGFGKYVRKPVGFLVTLYAFLLTFWGAAWVLFIIGWISVGDRQAYFIEICDQILTALFCVVGIGFAPFRAVDTYHMIFIAHYAHLTWKLRKQRALPDLRDHNELPTLPDSNRDIENQSVIDKSDEDPEGIVLTEEQQRKLEYHQAKFAKSHTFYKPHETFTHRAFSLRLLITIVVLLDCHSCFQMALGGTTWGIYYKDRPKALTAVILTCSICCNISAGITITVGDRRSRKKMVVEQMFRQGLTEEALRKLRRERGLKVKGVKVGKKERKEIKKAREAEAKRVAAAAGRGGEGEK</sequence>
<dbReference type="AlphaFoldDB" id="A0A6A6QXN0"/>
<feature type="compositionally biased region" description="Basic and acidic residues" evidence="1">
    <location>
        <begin position="1"/>
        <end position="18"/>
    </location>
</feature>
<evidence type="ECO:0000256" key="1">
    <source>
        <dbReference type="SAM" id="MobiDB-lite"/>
    </source>
</evidence>
<name>A0A6A6QXN0_9PEZI</name>
<dbReference type="InterPro" id="IPR021369">
    <property type="entry name" value="DUF2985"/>
</dbReference>
<keyword evidence="4" id="KW-1185">Reference proteome</keyword>
<feature type="transmembrane region" description="Helical" evidence="2">
    <location>
        <begin position="590"/>
        <end position="612"/>
    </location>
</feature>
<evidence type="ECO:0000256" key="2">
    <source>
        <dbReference type="SAM" id="Phobius"/>
    </source>
</evidence>
<keyword evidence="2" id="KW-1133">Transmembrane helix</keyword>
<dbReference type="PANTHER" id="PTHR35872:SF2">
    <property type="entry name" value="INTEGRAL MEMBRANE PROTEIN (AFU_ORTHOLOGUE AFUA_5G07110)"/>
    <property type="match status" value="1"/>
</dbReference>
<keyword evidence="2" id="KW-0812">Transmembrane</keyword>
<feature type="region of interest" description="Disordered" evidence="1">
    <location>
        <begin position="276"/>
        <end position="300"/>
    </location>
</feature>
<evidence type="ECO:0000313" key="3">
    <source>
        <dbReference type="EMBL" id="KAF2496834.1"/>
    </source>
</evidence>
<dbReference type="PANTHER" id="PTHR35872">
    <property type="entry name" value="INTEGRAL MEMBRANE PROTEIN (AFU_ORTHOLOGUE AFUA_5G07110)"/>
    <property type="match status" value="1"/>
</dbReference>
<accession>A0A6A6QXN0</accession>
<dbReference type="EMBL" id="MU004187">
    <property type="protein sequence ID" value="KAF2496834.1"/>
    <property type="molecule type" value="Genomic_DNA"/>
</dbReference>
<feature type="compositionally biased region" description="Polar residues" evidence="1">
    <location>
        <begin position="110"/>
        <end position="126"/>
    </location>
</feature>
<keyword evidence="2" id="KW-0472">Membrane</keyword>
<evidence type="ECO:0000313" key="4">
    <source>
        <dbReference type="Proteomes" id="UP000799750"/>
    </source>
</evidence>
<reference evidence="3" key="1">
    <citation type="journal article" date="2020" name="Stud. Mycol.">
        <title>101 Dothideomycetes genomes: a test case for predicting lifestyles and emergence of pathogens.</title>
        <authorList>
            <person name="Haridas S."/>
            <person name="Albert R."/>
            <person name="Binder M."/>
            <person name="Bloem J."/>
            <person name="Labutti K."/>
            <person name="Salamov A."/>
            <person name="Andreopoulos B."/>
            <person name="Baker S."/>
            <person name="Barry K."/>
            <person name="Bills G."/>
            <person name="Bluhm B."/>
            <person name="Cannon C."/>
            <person name="Castanera R."/>
            <person name="Culley D."/>
            <person name="Daum C."/>
            <person name="Ezra D."/>
            <person name="Gonzalez J."/>
            <person name="Henrissat B."/>
            <person name="Kuo A."/>
            <person name="Liang C."/>
            <person name="Lipzen A."/>
            <person name="Lutzoni F."/>
            <person name="Magnuson J."/>
            <person name="Mondo S."/>
            <person name="Nolan M."/>
            <person name="Ohm R."/>
            <person name="Pangilinan J."/>
            <person name="Park H.-J."/>
            <person name="Ramirez L."/>
            <person name="Alfaro M."/>
            <person name="Sun H."/>
            <person name="Tritt A."/>
            <person name="Yoshinaga Y."/>
            <person name="Zwiers L.-H."/>
            <person name="Turgeon B."/>
            <person name="Goodwin S."/>
            <person name="Spatafora J."/>
            <person name="Crous P."/>
            <person name="Grigoriev I."/>
        </authorList>
    </citation>
    <scope>NUCLEOTIDE SEQUENCE</scope>
    <source>
        <strain evidence="3">CBS 269.34</strain>
    </source>
</reference>
<evidence type="ECO:0008006" key="5">
    <source>
        <dbReference type="Google" id="ProtNLM"/>
    </source>
</evidence>
<feature type="region of interest" description="Disordered" evidence="1">
    <location>
        <begin position="1"/>
        <end position="154"/>
    </location>
</feature>
<gene>
    <name evidence="3" type="ORF">BU16DRAFT_560147</name>
</gene>
<protein>
    <recommendedName>
        <fullName evidence="5">Integral membrane protein</fullName>
    </recommendedName>
</protein>
<dbReference type="Pfam" id="PF11204">
    <property type="entry name" value="DUF2985"/>
    <property type="match status" value="1"/>
</dbReference>
<feature type="transmembrane region" description="Helical" evidence="2">
    <location>
        <begin position="399"/>
        <end position="427"/>
    </location>
</feature>
<feature type="transmembrane region" description="Helical" evidence="2">
    <location>
        <begin position="433"/>
        <end position="456"/>
    </location>
</feature>
<feature type="compositionally biased region" description="Low complexity" evidence="1">
    <location>
        <begin position="87"/>
        <end position="96"/>
    </location>
</feature>
<dbReference type="OrthoDB" id="3365211at2759"/>
<organism evidence="3 4">
    <name type="scientific">Lophium mytilinum</name>
    <dbReference type="NCBI Taxonomy" id="390894"/>
    <lineage>
        <taxon>Eukaryota</taxon>
        <taxon>Fungi</taxon>
        <taxon>Dikarya</taxon>
        <taxon>Ascomycota</taxon>
        <taxon>Pezizomycotina</taxon>
        <taxon>Dothideomycetes</taxon>
        <taxon>Pleosporomycetidae</taxon>
        <taxon>Mytilinidiales</taxon>
        <taxon>Mytilinidiaceae</taxon>
        <taxon>Lophium</taxon>
    </lineage>
</organism>
<feature type="transmembrane region" description="Helical" evidence="2">
    <location>
        <begin position="557"/>
        <end position="584"/>
    </location>
</feature>
<feature type="region of interest" description="Disordered" evidence="1">
    <location>
        <begin position="173"/>
        <end position="205"/>
    </location>
</feature>
<feature type="compositionally biased region" description="Low complexity" evidence="1">
    <location>
        <begin position="19"/>
        <end position="79"/>
    </location>
</feature>
<proteinExistence type="predicted"/>